<dbReference type="PANTHER" id="PTHR46115">
    <property type="entry name" value="THIOREDOXIN-LIKE PROTEIN 1"/>
    <property type="match status" value="1"/>
</dbReference>
<keyword evidence="1" id="KW-1015">Disulfide bond</keyword>
<dbReference type="InterPro" id="IPR013535">
    <property type="entry name" value="PUL_dom"/>
</dbReference>
<sequence>MGETAIDEETFEEYLNEMRDHYTADKACLPTTFLRIHSYYKVSDLPSDFLSTPFGAALRPTIDSMFRRSVPGAVPGPASIQPEAAAAAVAASPNPALASSLLQAVASQAYSTGPSNTQQPQRISTPSTATMAAPIHICTNPSSFHNTLKTHRAVVAFFTSATCPPCRMIEPVFERIAHEKTQAAGAGSGVAFVKVDLGAGMGNMVGSEYSVRVTPTFLFFRDGNKTHEMKGADAAEFESQVSFLLWETYPPHPHTLISTPALDSVTTDPILFTQVPALDAVLSKLTSFIDNASPPIPSSPLIKQTLSGVVIPYFKARFPATSNNKAPKGPSATPQLLTKWTEITRTLTNALPAAQLFPLVDLWRLALLDEAVGSWCTSSSGGTSDLIQIILIKALSSLSSPSDPSTTRNYILTTLRMLSNVFVTVLLARDLLSGVGKRNSVTALLVASLLHQDAAVRTAAASLAFNVSAFVQKGRLEQVRNKYGPFAGAEEDGEWEVEFLSAVLEALQNETQSEDIIHRLTVSLAFIVRFSPVYDTHLYALLEVLQAKETLKAKLVKGGCGADGIKSPSLRKLIEQVADKLC</sequence>
<name>A0A2R6QEK9_9APHY</name>
<dbReference type="STRING" id="98765.A0A2R6QEK9"/>
<dbReference type="SUPFAM" id="SSF52833">
    <property type="entry name" value="Thioredoxin-like"/>
    <property type="match status" value="1"/>
</dbReference>
<evidence type="ECO:0000313" key="5">
    <source>
        <dbReference type="Proteomes" id="UP000186601"/>
    </source>
</evidence>
<evidence type="ECO:0000256" key="1">
    <source>
        <dbReference type="ARBA" id="ARBA00023157"/>
    </source>
</evidence>
<gene>
    <name evidence="4" type="ORF">PHLCEN_2v3617</name>
</gene>
<dbReference type="InterPro" id="IPR013766">
    <property type="entry name" value="Thioredoxin_domain"/>
</dbReference>
<dbReference type="Pfam" id="PF08324">
    <property type="entry name" value="PUL"/>
    <property type="match status" value="1"/>
</dbReference>
<dbReference type="PROSITE" id="PS51352">
    <property type="entry name" value="THIOREDOXIN_2"/>
    <property type="match status" value="1"/>
</dbReference>
<dbReference type="PROSITE" id="PS51396">
    <property type="entry name" value="PUL"/>
    <property type="match status" value="1"/>
</dbReference>
<organism evidence="4 5">
    <name type="scientific">Hermanssonia centrifuga</name>
    <dbReference type="NCBI Taxonomy" id="98765"/>
    <lineage>
        <taxon>Eukaryota</taxon>
        <taxon>Fungi</taxon>
        <taxon>Dikarya</taxon>
        <taxon>Basidiomycota</taxon>
        <taxon>Agaricomycotina</taxon>
        <taxon>Agaricomycetes</taxon>
        <taxon>Polyporales</taxon>
        <taxon>Meruliaceae</taxon>
        <taxon>Hermanssonia</taxon>
    </lineage>
</organism>
<feature type="domain" description="PUL" evidence="3">
    <location>
        <begin position="263"/>
        <end position="580"/>
    </location>
</feature>
<comment type="caution">
    <text evidence="4">The sequence shown here is derived from an EMBL/GenBank/DDBJ whole genome shotgun (WGS) entry which is preliminary data.</text>
</comment>
<dbReference type="PROSITE" id="PS00194">
    <property type="entry name" value="THIOREDOXIN_1"/>
    <property type="match status" value="1"/>
</dbReference>
<dbReference type="OrthoDB" id="21221at2759"/>
<dbReference type="EMBL" id="MLYV02000360">
    <property type="protein sequence ID" value="PSS06559.1"/>
    <property type="molecule type" value="Genomic_DNA"/>
</dbReference>
<dbReference type="InterPro" id="IPR036249">
    <property type="entry name" value="Thioredoxin-like_sf"/>
</dbReference>
<dbReference type="CDD" id="cd02947">
    <property type="entry name" value="TRX_family"/>
    <property type="match status" value="1"/>
</dbReference>
<dbReference type="AlphaFoldDB" id="A0A2R6QEK9"/>
<dbReference type="Pfam" id="PF00085">
    <property type="entry name" value="Thioredoxin"/>
    <property type="match status" value="1"/>
</dbReference>
<accession>A0A2R6QEK9</accession>
<keyword evidence="5" id="KW-1185">Reference proteome</keyword>
<feature type="domain" description="Thioredoxin" evidence="2">
    <location>
        <begin position="96"/>
        <end position="246"/>
    </location>
</feature>
<dbReference type="InterPro" id="IPR017937">
    <property type="entry name" value="Thioredoxin_CS"/>
</dbReference>
<dbReference type="Gene3D" id="1.25.10.10">
    <property type="entry name" value="Leucine-rich Repeat Variant"/>
    <property type="match status" value="1"/>
</dbReference>
<dbReference type="InterPro" id="IPR011989">
    <property type="entry name" value="ARM-like"/>
</dbReference>
<dbReference type="Proteomes" id="UP000186601">
    <property type="component" value="Unassembled WGS sequence"/>
</dbReference>
<proteinExistence type="predicted"/>
<evidence type="ECO:0000313" key="4">
    <source>
        <dbReference type="EMBL" id="PSS06559.1"/>
    </source>
</evidence>
<evidence type="ECO:0000259" key="2">
    <source>
        <dbReference type="PROSITE" id="PS51352"/>
    </source>
</evidence>
<reference evidence="4 5" key="1">
    <citation type="submission" date="2018-02" db="EMBL/GenBank/DDBJ databases">
        <title>Genome sequence of the basidiomycete white-rot fungus Phlebia centrifuga.</title>
        <authorList>
            <person name="Granchi Z."/>
            <person name="Peng M."/>
            <person name="de Vries R.P."/>
            <person name="Hilden K."/>
            <person name="Makela M.R."/>
            <person name="Grigoriev I."/>
            <person name="Riley R."/>
        </authorList>
    </citation>
    <scope>NUCLEOTIDE SEQUENCE [LARGE SCALE GENOMIC DNA]</scope>
    <source>
        <strain evidence="4 5">FBCC195</strain>
    </source>
</reference>
<dbReference type="Gene3D" id="3.40.30.10">
    <property type="entry name" value="Glutaredoxin"/>
    <property type="match status" value="1"/>
</dbReference>
<evidence type="ECO:0000259" key="3">
    <source>
        <dbReference type="PROSITE" id="PS51396"/>
    </source>
</evidence>
<protein>
    <submittedName>
        <fullName evidence="4">Uncharacterized protein</fullName>
    </submittedName>
</protein>